<evidence type="ECO:0000313" key="1">
    <source>
        <dbReference type="EMBL" id="GFH32415.1"/>
    </source>
</evidence>
<sequence length="43" mass="4408">LDTAAFCTLTLKDQSLHPGPDISFKALNTGVAVSSAHTISAAH</sequence>
<gene>
    <name evidence="1" type="ORF">HaLaN_31628</name>
</gene>
<feature type="non-terminal residue" evidence="1">
    <location>
        <position position="43"/>
    </location>
</feature>
<accession>A0A6A0AIR8</accession>
<dbReference type="AlphaFoldDB" id="A0A6A0AIR8"/>
<proteinExistence type="predicted"/>
<protein>
    <submittedName>
        <fullName evidence="1">Uncharacterized protein</fullName>
    </submittedName>
</protein>
<dbReference type="Proteomes" id="UP000485058">
    <property type="component" value="Unassembled WGS sequence"/>
</dbReference>
<evidence type="ECO:0000313" key="2">
    <source>
        <dbReference type="Proteomes" id="UP000485058"/>
    </source>
</evidence>
<reference evidence="1 2" key="1">
    <citation type="submission" date="2020-02" db="EMBL/GenBank/DDBJ databases">
        <title>Draft genome sequence of Haematococcus lacustris strain NIES-144.</title>
        <authorList>
            <person name="Morimoto D."/>
            <person name="Nakagawa S."/>
            <person name="Yoshida T."/>
            <person name="Sawayama S."/>
        </authorList>
    </citation>
    <scope>NUCLEOTIDE SEQUENCE [LARGE SCALE GENOMIC DNA]</scope>
    <source>
        <strain evidence="1 2">NIES-144</strain>
    </source>
</reference>
<comment type="caution">
    <text evidence="1">The sequence shown here is derived from an EMBL/GenBank/DDBJ whole genome shotgun (WGS) entry which is preliminary data.</text>
</comment>
<organism evidence="1 2">
    <name type="scientific">Haematococcus lacustris</name>
    <name type="common">Green alga</name>
    <name type="synonym">Haematococcus pluvialis</name>
    <dbReference type="NCBI Taxonomy" id="44745"/>
    <lineage>
        <taxon>Eukaryota</taxon>
        <taxon>Viridiplantae</taxon>
        <taxon>Chlorophyta</taxon>
        <taxon>core chlorophytes</taxon>
        <taxon>Chlorophyceae</taxon>
        <taxon>CS clade</taxon>
        <taxon>Chlamydomonadales</taxon>
        <taxon>Haematococcaceae</taxon>
        <taxon>Haematococcus</taxon>
    </lineage>
</organism>
<dbReference type="EMBL" id="BLLF01006617">
    <property type="protein sequence ID" value="GFH32415.1"/>
    <property type="molecule type" value="Genomic_DNA"/>
</dbReference>
<feature type="non-terminal residue" evidence="1">
    <location>
        <position position="1"/>
    </location>
</feature>
<keyword evidence="2" id="KW-1185">Reference proteome</keyword>
<name>A0A6A0AIR8_HAELA</name>